<reference evidence="2 3" key="1">
    <citation type="submission" date="2020-03" db="EMBL/GenBank/DDBJ databases">
        <title>Draft genome of Streptomyces sp. ventii, isolated from the Axial Seamount in the Pacific Ocean, and resequencing of the two type strains Streptomyces lonarensis strain NCL 716 and Streptomyces bohaiensis strain 11A07.</title>
        <authorList>
            <person name="Loughran R.M."/>
            <person name="Pfannmuller K.M."/>
            <person name="Wasson B.J."/>
            <person name="Deadmond M.C."/>
            <person name="Paddock B.E."/>
            <person name="Koyack M.J."/>
            <person name="Gallegos D.A."/>
            <person name="Mitchell E.A."/>
            <person name="Ushijima B."/>
            <person name="Saw J.H."/>
            <person name="Mcphail K.L."/>
            <person name="Videau P."/>
        </authorList>
    </citation>
    <scope>NUCLEOTIDE SEQUENCE [LARGE SCALE GENOMIC DNA]</scope>
    <source>
        <strain evidence="3">5675061</strain>
    </source>
</reference>
<name>A0ABX1AJC8_9ACTN</name>
<gene>
    <name evidence="2" type="ORF">HCJ92_13240</name>
</gene>
<evidence type="ECO:0000256" key="1">
    <source>
        <dbReference type="SAM" id="MobiDB-lite"/>
    </source>
</evidence>
<proteinExistence type="predicted"/>
<dbReference type="SUPFAM" id="SSF81606">
    <property type="entry name" value="PP2C-like"/>
    <property type="match status" value="1"/>
</dbReference>
<evidence type="ECO:0000313" key="3">
    <source>
        <dbReference type="Proteomes" id="UP000746503"/>
    </source>
</evidence>
<dbReference type="Gene3D" id="3.60.40.10">
    <property type="entry name" value="PPM-type phosphatase domain"/>
    <property type="match status" value="1"/>
</dbReference>
<protein>
    <recommendedName>
        <fullName evidence="4">Protein phosphatase 2C domain-containing protein</fullName>
    </recommendedName>
</protein>
<accession>A0ABX1AJC8</accession>
<evidence type="ECO:0000313" key="2">
    <source>
        <dbReference type="EMBL" id="NJP67237.1"/>
    </source>
</evidence>
<feature type="region of interest" description="Disordered" evidence="1">
    <location>
        <begin position="1"/>
        <end position="24"/>
    </location>
</feature>
<keyword evidence="3" id="KW-1185">Reference proteome</keyword>
<sequence>MVMHGTQVALASEPGDPGRPNEDFASVATPADGTGGALVVLDGVTPPDGDDGCRHGVPWFVARLGTELLGAAARDRGTDLAECLVQAIERTAQAHRHTCDLSHPRTPQATAVVCRWDDRTVDHLVLCDSALLIATPGGDVVPVLDTALDGARAVARGAPRGQRAARLEALRNAPGGFHTAAADPAVAGHAVRGSHPREQVAGMAALTDGVGRWAEVFGLGDWAALHALLAGAGPAAAVAAVRAAELADPDGASHPRGKRHDDATAVLVTLPARGQARHVAPVD</sequence>
<evidence type="ECO:0008006" key="4">
    <source>
        <dbReference type="Google" id="ProtNLM"/>
    </source>
</evidence>
<dbReference type="InterPro" id="IPR036457">
    <property type="entry name" value="PPM-type-like_dom_sf"/>
</dbReference>
<dbReference type="Proteomes" id="UP000746503">
    <property type="component" value="Unassembled WGS sequence"/>
</dbReference>
<comment type="caution">
    <text evidence="2">The sequence shown here is derived from an EMBL/GenBank/DDBJ whole genome shotgun (WGS) entry which is preliminary data.</text>
</comment>
<dbReference type="EMBL" id="JAAVJB010000095">
    <property type="protein sequence ID" value="NJP67237.1"/>
    <property type="molecule type" value="Genomic_DNA"/>
</dbReference>
<organism evidence="2 3">
    <name type="scientific">Streptomyces spiramenti</name>
    <dbReference type="NCBI Taxonomy" id="2720606"/>
    <lineage>
        <taxon>Bacteria</taxon>
        <taxon>Bacillati</taxon>
        <taxon>Actinomycetota</taxon>
        <taxon>Actinomycetes</taxon>
        <taxon>Kitasatosporales</taxon>
        <taxon>Streptomycetaceae</taxon>
        <taxon>Streptomyces</taxon>
    </lineage>
</organism>